<evidence type="ECO:0000256" key="1">
    <source>
        <dbReference type="SAM" id="Phobius"/>
    </source>
</evidence>
<keyword evidence="1" id="KW-1133">Transmembrane helix</keyword>
<proteinExistence type="predicted"/>
<keyword evidence="3" id="KW-1185">Reference proteome</keyword>
<name>A0ABV9W577_9ACTN</name>
<comment type="caution">
    <text evidence="2">The sequence shown here is derived from an EMBL/GenBank/DDBJ whole genome shotgun (WGS) entry which is preliminary data.</text>
</comment>
<sequence>MTISIAYIADAGKGGFSPLPGLVLGVGLVALFFGVVRLAQSVLRPGERFDVGDDGLLHHTSRGDRFVPWDQVAGVREIGVTRSGDLAVWLGSGLRAVVVVRKGRNIRFNSLAGDANLLLWTIQQRVQGPGRV</sequence>
<reference evidence="3" key="1">
    <citation type="journal article" date="2019" name="Int. J. Syst. Evol. Microbiol.">
        <title>The Global Catalogue of Microorganisms (GCM) 10K type strain sequencing project: providing services to taxonomists for standard genome sequencing and annotation.</title>
        <authorList>
            <consortium name="The Broad Institute Genomics Platform"/>
            <consortium name="The Broad Institute Genome Sequencing Center for Infectious Disease"/>
            <person name="Wu L."/>
            <person name="Ma J."/>
        </authorList>
    </citation>
    <scope>NUCLEOTIDE SEQUENCE [LARGE SCALE GENOMIC DNA]</scope>
    <source>
        <strain evidence="3">CGMCC 4.7152</strain>
    </source>
</reference>
<evidence type="ECO:0000313" key="3">
    <source>
        <dbReference type="Proteomes" id="UP001595912"/>
    </source>
</evidence>
<evidence type="ECO:0000313" key="2">
    <source>
        <dbReference type="EMBL" id="MFC5002462.1"/>
    </source>
</evidence>
<keyword evidence="1" id="KW-0812">Transmembrane</keyword>
<accession>A0ABV9W577</accession>
<organism evidence="2 3">
    <name type="scientific">Dactylosporangium cerinum</name>
    <dbReference type="NCBI Taxonomy" id="1434730"/>
    <lineage>
        <taxon>Bacteria</taxon>
        <taxon>Bacillati</taxon>
        <taxon>Actinomycetota</taxon>
        <taxon>Actinomycetes</taxon>
        <taxon>Micromonosporales</taxon>
        <taxon>Micromonosporaceae</taxon>
        <taxon>Dactylosporangium</taxon>
    </lineage>
</organism>
<protein>
    <recommendedName>
        <fullName evidence="4">YcxB-like protein domain-containing protein</fullName>
    </recommendedName>
</protein>
<keyword evidence="1" id="KW-0472">Membrane</keyword>
<evidence type="ECO:0008006" key="4">
    <source>
        <dbReference type="Google" id="ProtNLM"/>
    </source>
</evidence>
<dbReference type="Proteomes" id="UP001595912">
    <property type="component" value="Unassembled WGS sequence"/>
</dbReference>
<feature type="transmembrane region" description="Helical" evidence="1">
    <location>
        <begin position="19"/>
        <end position="39"/>
    </location>
</feature>
<dbReference type="RefSeq" id="WP_380120522.1">
    <property type="nucleotide sequence ID" value="NZ_JBHSIU010000041.1"/>
</dbReference>
<dbReference type="EMBL" id="JBHSIU010000041">
    <property type="protein sequence ID" value="MFC5002462.1"/>
    <property type="molecule type" value="Genomic_DNA"/>
</dbReference>
<gene>
    <name evidence="2" type="ORF">ACFPIJ_32085</name>
</gene>